<organism evidence="7 11">
    <name type="scientific">Vibrio parahaemolyticus</name>
    <dbReference type="NCBI Taxonomy" id="670"/>
    <lineage>
        <taxon>Bacteria</taxon>
        <taxon>Pseudomonadati</taxon>
        <taxon>Pseudomonadota</taxon>
        <taxon>Gammaproteobacteria</taxon>
        <taxon>Vibrionales</taxon>
        <taxon>Vibrionaceae</taxon>
        <taxon>Vibrio</taxon>
    </lineage>
</organism>
<feature type="domain" description="HTH lysR-type" evidence="5">
    <location>
        <begin position="17"/>
        <end position="62"/>
    </location>
</feature>
<evidence type="ECO:0000256" key="1">
    <source>
        <dbReference type="ARBA" id="ARBA00009437"/>
    </source>
</evidence>
<name>A0A242VB02_VIBPH</name>
<dbReference type="InterPro" id="IPR000847">
    <property type="entry name" value="LysR_HTH_N"/>
</dbReference>
<dbReference type="Proteomes" id="UP000191946">
    <property type="component" value="Unassembled WGS sequence"/>
</dbReference>
<dbReference type="EMBL" id="JABCLD010001111">
    <property type="protein sequence ID" value="NMU25554.1"/>
    <property type="molecule type" value="Genomic_DNA"/>
</dbReference>
<evidence type="ECO:0000313" key="8">
    <source>
        <dbReference type="EMBL" id="OQJ99441.1"/>
    </source>
</evidence>
<keyword evidence="10" id="KW-1185">Reference proteome</keyword>
<sequence>MAINLDIQNILVLKRMYELRNVRLVAESLGKTSGAISKNLTKMKTQFDDPLFVQTKHGFEPTTFVETNMAHFEQILMSVDSIKPQNFSPETFDGQLSIYANTLFWDYFGDELYLSLLKQAPRAKFSFLRWGNEAKNRLIDGENAVAIHYFDEDLPQSVAQKELGKGKAVFFVRKEHPAQDFDDLQLYPFLLFKTPGWNDYRYPLLERLKNIGFNASPKVEIEHPAMIHKIILQTDHFGITMSDHVPQGCRSIALPNRLELNVSYVMSCRRSQQHAPLNLWLFDKIKHVIAN</sequence>
<keyword evidence="2" id="KW-0805">Transcription regulation</keyword>
<evidence type="ECO:0000313" key="7">
    <source>
        <dbReference type="EMBL" id="NMU25554.1"/>
    </source>
</evidence>
<comment type="similarity">
    <text evidence="1">Belongs to the LysR transcriptional regulatory family.</text>
</comment>
<dbReference type="PROSITE" id="PS50931">
    <property type="entry name" value="HTH_LYSR"/>
    <property type="match status" value="1"/>
</dbReference>
<dbReference type="GO" id="GO:0003677">
    <property type="term" value="F:DNA binding"/>
    <property type="evidence" value="ECO:0007669"/>
    <property type="project" value="UniProtKB-KW"/>
</dbReference>
<comment type="caution">
    <text evidence="7">The sequence shown here is derived from an EMBL/GenBank/DDBJ whole genome shotgun (WGS) entry which is preliminary data.</text>
</comment>
<dbReference type="PANTHER" id="PTHR30118">
    <property type="entry name" value="HTH-TYPE TRANSCRIPTIONAL REGULATOR LEUO-RELATED"/>
    <property type="match status" value="1"/>
</dbReference>
<evidence type="ECO:0000259" key="5">
    <source>
        <dbReference type="PROSITE" id="PS50931"/>
    </source>
</evidence>
<evidence type="ECO:0000313" key="10">
    <source>
        <dbReference type="Proteomes" id="UP000191946"/>
    </source>
</evidence>
<dbReference type="RefSeq" id="WP_005463979.1">
    <property type="nucleotide sequence ID" value="NZ_CAMFHS010000017.1"/>
</dbReference>
<dbReference type="GO" id="GO:0003700">
    <property type="term" value="F:DNA-binding transcription factor activity"/>
    <property type="evidence" value="ECO:0007669"/>
    <property type="project" value="InterPro"/>
</dbReference>
<dbReference type="AlphaFoldDB" id="A0A242VB02"/>
<reference evidence="7 11" key="3">
    <citation type="submission" date="2020-04" db="EMBL/GenBank/DDBJ databases">
        <title>Whole-genome sequencing of Vibrio spp. from China reveals different genetic environments of blaCTX-M-14 among diverse lineages.</title>
        <authorList>
            <person name="Zheng Z."/>
            <person name="Ye L."/>
            <person name="Chen S."/>
        </authorList>
    </citation>
    <scope>NUCLEOTIDE SEQUENCE [LARGE SCALE GENOMIC DNA]</scope>
    <source>
        <strain evidence="7 11">Vb0574</strain>
    </source>
</reference>
<evidence type="ECO:0000256" key="2">
    <source>
        <dbReference type="ARBA" id="ARBA00023015"/>
    </source>
</evidence>
<dbReference type="EMBL" id="LIRS01000067">
    <property type="protein sequence ID" value="KOY32934.1"/>
    <property type="molecule type" value="Genomic_DNA"/>
</dbReference>
<dbReference type="InterPro" id="IPR036388">
    <property type="entry name" value="WH-like_DNA-bd_sf"/>
</dbReference>
<dbReference type="Gene3D" id="3.40.190.10">
    <property type="entry name" value="Periplasmic binding protein-like II"/>
    <property type="match status" value="2"/>
</dbReference>
<evidence type="ECO:0000313" key="9">
    <source>
        <dbReference type="Proteomes" id="UP000037697"/>
    </source>
</evidence>
<dbReference type="InterPro" id="IPR050389">
    <property type="entry name" value="LysR-type_TF"/>
</dbReference>
<accession>A0A242VB02</accession>
<dbReference type="SUPFAM" id="SSF46785">
    <property type="entry name" value="Winged helix' DNA-binding domain"/>
    <property type="match status" value="1"/>
</dbReference>
<keyword evidence="3" id="KW-0238">DNA-binding</keyword>
<dbReference type="Pfam" id="PF00126">
    <property type="entry name" value="HTH_1"/>
    <property type="match status" value="1"/>
</dbReference>
<keyword evidence="4" id="KW-0804">Transcription</keyword>
<evidence type="ECO:0000313" key="6">
    <source>
        <dbReference type="EMBL" id="KOY32934.1"/>
    </source>
</evidence>
<evidence type="ECO:0000313" key="11">
    <source>
        <dbReference type="Proteomes" id="UP000555836"/>
    </source>
</evidence>
<protein>
    <submittedName>
        <fullName evidence="7">LysR family transcriptional regulator</fullName>
    </submittedName>
</protein>
<reference evidence="8 10" key="2">
    <citation type="submission" date="2015-08" db="EMBL/GenBank/DDBJ databases">
        <title>Draft Genome Sequences of Vibrio parahaemolyticus Strains.</title>
        <authorList>
            <person name="Gonzalez-Escalona N."/>
            <person name="DePaola A."/>
        </authorList>
    </citation>
    <scope>NUCLEOTIDE SEQUENCE [LARGE SCALE GENOMIC DNA]</scope>
    <source>
        <strain evidence="8 10">CFSAN001621</strain>
    </source>
</reference>
<evidence type="ECO:0000256" key="4">
    <source>
        <dbReference type="ARBA" id="ARBA00023163"/>
    </source>
</evidence>
<dbReference type="SUPFAM" id="SSF53850">
    <property type="entry name" value="Periplasmic binding protein-like II"/>
    <property type="match status" value="1"/>
</dbReference>
<dbReference type="PANTHER" id="PTHR30118:SF15">
    <property type="entry name" value="TRANSCRIPTIONAL REGULATORY PROTEIN"/>
    <property type="match status" value="1"/>
</dbReference>
<dbReference type="Proteomes" id="UP000037697">
    <property type="component" value="Unassembled WGS sequence"/>
</dbReference>
<gene>
    <name evidence="6" type="ORF">ACX05_12110</name>
    <name evidence="8" type="ORF">AKG60_15660</name>
    <name evidence="7" type="ORF">HKB21_07960</name>
</gene>
<dbReference type="Proteomes" id="UP000555836">
    <property type="component" value="Unassembled WGS sequence"/>
</dbReference>
<proteinExistence type="inferred from homology"/>
<dbReference type="Gene3D" id="1.10.10.10">
    <property type="entry name" value="Winged helix-like DNA-binding domain superfamily/Winged helix DNA-binding domain"/>
    <property type="match status" value="1"/>
</dbReference>
<dbReference type="InterPro" id="IPR036390">
    <property type="entry name" value="WH_DNA-bd_sf"/>
</dbReference>
<reference evidence="6 9" key="1">
    <citation type="submission" date="2015-07" db="EMBL/GenBank/DDBJ databases">
        <title>Foodborne Vibrio parahaemolyticus Isolates.</title>
        <authorList>
            <person name="Ronholm J."/>
            <person name="Petronella N."/>
            <person name="Kenwell R."/>
            <person name="Banerjee S."/>
        </authorList>
    </citation>
    <scope>NUCLEOTIDE SEQUENCE [LARGE SCALE GENOMIC DNA]</scope>
    <source>
        <strain evidence="6 9">HS-06-05</strain>
    </source>
</reference>
<evidence type="ECO:0000256" key="3">
    <source>
        <dbReference type="ARBA" id="ARBA00023125"/>
    </source>
</evidence>
<dbReference type="EMBL" id="LHQV01000015">
    <property type="protein sequence ID" value="OQJ99441.1"/>
    <property type="molecule type" value="Genomic_DNA"/>
</dbReference>